<keyword evidence="3 7" id="KW-1133">Transmembrane helix</keyword>
<dbReference type="EMBL" id="JAQJAN010000017">
    <property type="protein sequence ID" value="KAJ5710004.1"/>
    <property type="molecule type" value="Genomic_DNA"/>
</dbReference>
<feature type="transmembrane region" description="Helical" evidence="7">
    <location>
        <begin position="98"/>
        <end position="119"/>
    </location>
</feature>
<evidence type="ECO:0000256" key="6">
    <source>
        <dbReference type="SAM" id="MobiDB-lite"/>
    </source>
</evidence>
<sequence length="344" mass="38913">MGLEIPAGTPDRGKGLEAFLIVLLVATTLTSVIRITSKIVTKQKWWWDDWLALGSWPSAIIVLGLLITWVRLGLGLHEDFVGVQNENDLFHGAKLFEISIVFFDICICLPKLSVLFFYARVFNISNRSFRYQLWILGALVVGWLVSACFVAIFQCDPVARVWNPEIPGKCIDQFAWYTAESATDFAIDVWILAIPIPHIWALNTSLRRRVYLLVTFCLSYIVIIIAIGRLIATIQIIPSVKKDETWRMTPYMYWAGLEGSLSIICISVPNAISLAKALWSRGKTHRESNKSAKMFERGSSENSTSIQEGESNLSESDKQKLVNEAERDLEMGNIRVMTDIRVQH</sequence>
<evidence type="ECO:0000256" key="4">
    <source>
        <dbReference type="ARBA" id="ARBA00023136"/>
    </source>
</evidence>
<dbReference type="InterPro" id="IPR052337">
    <property type="entry name" value="SAT4-like"/>
</dbReference>
<feature type="transmembrane region" description="Helical" evidence="7">
    <location>
        <begin position="131"/>
        <end position="153"/>
    </location>
</feature>
<feature type="domain" description="Rhodopsin" evidence="8">
    <location>
        <begin position="33"/>
        <end position="274"/>
    </location>
</feature>
<gene>
    <name evidence="9" type="ORF">N7493_009596</name>
</gene>
<dbReference type="PANTHER" id="PTHR33048">
    <property type="entry name" value="PTH11-LIKE INTEGRAL MEMBRANE PROTEIN (AFU_ORTHOLOGUE AFUA_5G11245)"/>
    <property type="match status" value="1"/>
</dbReference>
<feature type="transmembrane region" description="Helical" evidence="7">
    <location>
        <begin position="210"/>
        <end position="231"/>
    </location>
</feature>
<dbReference type="InterPro" id="IPR049326">
    <property type="entry name" value="Rhodopsin_dom_fungi"/>
</dbReference>
<comment type="similarity">
    <text evidence="5">Belongs to the SAT4 family.</text>
</comment>
<feature type="transmembrane region" description="Helical" evidence="7">
    <location>
        <begin position="49"/>
        <end position="70"/>
    </location>
</feature>
<keyword evidence="4 7" id="KW-0472">Membrane</keyword>
<evidence type="ECO:0000259" key="8">
    <source>
        <dbReference type="Pfam" id="PF20684"/>
    </source>
</evidence>
<keyword evidence="2 7" id="KW-0812">Transmembrane</keyword>
<dbReference type="AlphaFoldDB" id="A0AAD6MSC9"/>
<keyword evidence="10" id="KW-1185">Reference proteome</keyword>
<evidence type="ECO:0000313" key="9">
    <source>
        <dbReference type="EMBL" id="KAJ5710004.1"/>
    </source>
</evidence>
<organism evidence="9 10">
    <name type="scientific">Penicillium malachiteum</name>
    <dbReference type="NCBI Taxonomy" id="1324776"/>
    <lineage>
        <taxon>Eukaryota</taxon>
        <taxon>Fungi</taxon>
        <taxon>Dikarya</taxon>
        <taxon>Ascomycota</taxon>
        <taxon>Pezizomycotina</taxon>
        <taxon>Eurotiomycetes</taxon>
        <taxon>Eurotiomycetidae</taxon>
        <taxon>Eurotiales</taxon>
        <taxon>Aspergillaceae</taxon>
        <taxon>Penicillium</taxon>
    </lineage>
</organism>
<feature type="region of interest" description="Disordered" evidence="6">
    <location>
        <begin position="289"/>
        <end position="319"/>
    </location>
</feature>
<feature type="compositionally biased region" description="Polar residues" evidence="6">
    <location>
        <begin position="300"/>
        <end position="314"/>
    </location>
</feature>
<evidence type="ECO:0000256" key="1">
    <source>
        <dbReference type="ARBA" id="ARBA00004141"/>
    </source>
</evidence>
<protein>
    <recommendedName>
        <fullName evidence="8">Rhodopsin domain-containing protein</fullName>
    </recommendedName>
</protein>
<evidence type="ECO:0000313" key="10">
    <source>
        <dbReference type="Proteomes" id="UP001215712"/>
    </source>
</evidence>
<dbReference type="PANTHER" id="PTHR33048:SF47">
    <property type="entry name" value="INTEGRAL MEMBRANE PROTEIN-RELATED"/>
    <property type="match status" value="1"/>
</dbReference>
<dbReference type="Proteomes" id="UP001215712">
    <property type="component" value="Unassembled WGS sequence"/>
</dbReference>
<reference evidence="9" key="2">
    <citation type="submission" date="2023-01" db="EMBL/GenBank/DDBJ databases">
        <authorList>
            <person name="Petersen C."/>
        </authorList>
    </citation>
    <scope>NUCLEOTIDE SEQUENCE</scope>
    <source>
        <strain evidence="9">IBT 17514</strain>
    </source>
</reference>
<feature type="transmembrane region" description="Helical" evidence="7">
    <location>
        <begin position="185"/>
        <end position="203"/>
    </location>
</feature>
<name>A0AAD6MSC9_9EURO</name>
<dbReference type="Pfam" id="PF20684">
    <property type="entry name" value="Fung_rhodopsin"/>
    <property type="match status" value="1"/>
</dbReference>
<comment type="subcellular location">
    <subcellularLocation>
        <location evidence="1">Membrane</location>
        <topology evidence="1">Multi-pass membrane protein</topology>
    </subcellularLocation>
</comment>
<accession>A0AAD6MSC9</accession>
<feature type="transmembrane region" description="Helical" evidence="7">
    <location>
        <begin position="251"/>
        <end position="279"/>
    </location>
</feature>
<reference evidence="9" key="1">
    <citation type="journal article" date="2023" name="IMA Fungus">
        <title>Comparative genomic study of the Penicillium genus elucidates a diverse pangenome and 15 lateral gene transfer events.</title>
        <authorList>
            <person name="Petersen C."/>
            <person name="Sorensen T."/>
            <person name="Nielsen M.R."/>
            <person name="Sondergaard T.E."/>
            <person name="Sorensen J.L."/>
            <person name="Fitzpatrick D.A."/>
            <person name="Frisvad J.C."/>
            <person name="Nielsen K.L."/>
        </authorList>
    </citation>
    <scope>NUCLEOTIDE SEQUENCE</scope>
    <source>
        <strain evidence="9">IBT 17514</strain>
    </source>
</reference>
<evidence type="ECO:0000256" key="7">
    <source>
        <dbReference type="SAM" id="Phobius"/>
    </source>
</evidence>
<evidence type="ECO:0000256" key="2">
    <source>
        <dbReference type="ARBA" id="ARBA00022692"/>
    </source>
</evidence>
<dbReference type="GO" id="GO:0016020">
    <property type="term" value="C:membrane"/>
    <property type="evidence" value="ECO:0007669"/>
    <property type="project" value="UniProtKB-SubCell"/>
</dbReference>
<feature type="compositionally biased region" description="Basic and acidic residues" evidence="6">
    <location>
        <begin position="289"/>
        <end position="299"/>
    </location>
</feature>
<feature type="transmembrane region" description="Helical" evidence="7">
    <location>
        <begin position="18"/>
        <end position="37"/>
    </location>
</feature>
<comment type="caution">
    <text evidence="9">The sequence shown here is derived from an EMBL/GenBank/DDBJ whole genome shotgun (WGS) entry which is preliminary data.</text>
</comment>
<evidence type="ECO:0000256" key="5">
    <source>
        <dbReference type="ARBA" id="ARBA00038359"/>
    </source>
</evidence>
<evidence type="ECO:0000256" key="3">
    <source>
        <dbReference type="ARBA" id="ARBA00022989"/>
    </source>
</evidence>
<proteinExistence type="inferred from homology"/>